<dbReference type="EMBL" id="JBHRYD010000001">
    <property type="protein sequence ID" value="MFC3703567.1"/>
    <property type="molecule type" value="Genomic_DNA"/>
</dbReference>
<evidence type="ECO:0000313" key="6">
    <source>
        <dbReference type="Proteomes" id="UP001595613"/>
    </source>
</evidence>
<evidence type="ECO:0000256" key="2">
    <source>
        <dbReference type="ARBA" id="ARBA00022630"/>
    </source>
</evidence>
<comment type="caution">
    <text evidence="5">The sequence shown here is derived from an EMBL/GenBank/DDBJ whole genome shotgun (WGS) entry which is preliminary data.</text>
</comment>
<dbReference type="RefSeq" id="WP_380094473.1">
    <property type="nucleotide sequence ID" value="NZ_JBHRYD010000001.1"/>
</dbReference>
<feature type="domain" description="FAD-binding PCMH-type" evidence="4">
    <location>
        <begin position="35"/>
        <end position="213"/>
    </location>
</feature>
<dbReference type="Gene3D" id="3.30.465.10">
    <property type="match status" value="1"/>
</dbReference>
<sequence>MDEGAGLAELIGAAHVALGEEALAYYASDIMVWEEARPPVAAVRPGSAAEVAAIVRYAGERKLALVPRGAGLSYTGGVVAGGQRAIVLDLTRLDGVDIDAENRTVRVGAGLSWEGLALALAGGGLRPLQHGPISGQYSTVGGAVSQNVPGNLEGVLGLEVVLADASVARFGAGGIKDAPGFYRHYGPDLVGLFCGDCGSFGIKTAVTLRLVPERPAAFASFAFPGPRELVAAMATLGRANLGLRLFGMDAQKNRDATKVDAQTAFQTVRAVLGKGGNPLARVGDLLQLGRAGANTAGAGWTLHATAEAATPQAAASLLDAARRELAGAGVEIDNVLPKTLHAKPYSVRGFVGREGERWVPIHGMVSLQRAVGTIGAIEDYLAANAERLAALSITTGYFFSGVGPYVSMEPMFYWPDELDPIHLRYLSNRNRERFGGRDRNAPARQAVWELRDGIRGIFREAGAVHAQIARYYDYLGRIDPSAAQLVTRIKGALDPQRLINPGSLGL</sequence>
<evidence type="ECO:0000259" key="4">
    <source>
        <dbReference type="PROSITE" id="PS51387"/>
    </source>
</evidence>
<dbReference type="InterPro" id="IPR016164">
    <property type="entry name" value="FAD-linked_Oxase-like_C"/>
</dbReference>
<evidence type="ECO:0000256" key="3">
    <source>
        <dbReference type="ARBA" id="ARBA00022827"/>
    </source>
</evidence>
<reference evidence="6" key="1">
    <citation type="journal article" date="2019" name="Int. J. Syst. Evol. Microbiol.">
        <title>The Global Catalogue of Microorganisms (GCM) 10K type strain sequencing project: providing services to taxonomists for standard genome sequencing and annotation.</title>
        <authorList>
            <consortium name="The Broad Institute Genomics Platform"/>
            <consortium name="The Broad Institute Genome Sequencing Center for Infectious Disease"/>
            <person name="Wu L."/>
            <person name="Ma J."/>
        </authorList>
    </citation>
    <scope>NUCLEOTIDE SEQUENCE [LARGE SCALE GENOMIC DNA]</scope>
    <source>
        <strain evidence="6">KCTC 42281</strain>
    </source>
</reference>
<name>A0ABV7WXD1_9HYPH</name>
<gene>
    <name evidence="5" type="ORF">ACFOOL_02205</name>
</gene>
<evidence type="ECO:0000313" key="5">
    <source>
        <dbReference type="EMBL" id="MFC3703567.1"/>
    </source>
</evidence>
<dbReference type="InterPro" id="IPR036318">
    <property type="entry name" value="FAD-bd_PCMH-like_sf"/>
</dbReference>
<protein>
    <submittedName>
        <fullName evidence="5">FAD-binding oxidoreductase</fullName>
    </submittedName>
</protein>
<dbReference type="PROSITE" id="PS51387">
    <property type="entry name" value="FAD_PCMH"/>
    <property type="match status" value="1"/>
</dbReference>
<dbReference type="Proteomes" id="UP001595613">
    <property type="component" value="Unassembled WGS sequence"/>
</dbReference>
<dbReference type="SUPFAM" id="SSF56176">
    <property type="entry name" value="FAD-binding/transporter-associated domain-like"/>
    <property type="match status" value="1"/>
</dbReference>
<accession>A0ABV7WXD1</accession>
<comment type="similarity">
    <text evidence="1">Belongs to the FAD-binding oxidoreductase/transferase type 4 family.</text>
</comment>
<dbReference type="InterPro" id="IPR016169">
    <property type="entry name" value="FAD-bd_PCMH_sub2"/>
</dbReference>
<dbReference type="InterPro" id="IPR016166">
    <property type="entry name" value="FAD-bd_PCMH"/>
</dbReference>
<evidence type="ECO:0000256" key="1">
    <source>
        <dbReference type="ARBA" id="ARBA00008000"/>
    </source>
</evidence>
<keyword evidence="3" id="KW-0274">FAD</keyword>
<proteinExistence type="inferred from homology"/>
<dbReference type="InterPro" id="IPR006094">
    <property type="entry name" value="Oxid_FAD_bind_N"/>
</dbReference>
<dbReference type="PANTHER" id="PTHR11748">
    <property type="entry name" value="D-LACTATE DEHYDROGENASE"/>
    <property type="match status" value="1"/>
</dbReference>
<keyword evidence="6" id="KW-1185">Reference proteome</keyword>
<dbReference type="PANTHER" id="PTHR11748:SF111">
    <property type="entry name" value="D-LACTATE DEHYDROGENASE, MITOCHONDRIAL-RELATED"/>
    <property type="match status" value="1"/>
</dbReference>
<keyword evidence="2" id="KW-0285">Flavoprotein</keyword>
<dbReference type="SUPFAM" id="SSF55103">
    <property type="entry name" value="FAD-linked oxidases, C-terminal domain"/>
    <property type="match status" value="1"/>
</dbReference>
<dbReference type="Pfam" id="PF01565">
    <property type="entry name" value="FAD_binding_4"/>
    <property type="match status" value="1"/>
</dbReference>
<organism evidence="5 6">
    <name type="scientific">Devosia honganensis</name>
    <dbReference type="NCBI Taxonomy" id="1610527"/>
    <lineage>
        <taxon>Bacteria</taxon>
        <taxon>Pseudomonadati</taxon>
        <taxon>Pseudomonadota</taxon>
        <taxon>Alphaproteobacteria</taxon>
        <taxon>Hyphomicrobiales</taxon>
        <taxon>Devosiaceae</taxon>
        <taxon>Devosia</taxon>
    </lineage>
</organism>